<gene>
    <name evidence="9" type="ORF">JCM9152_1389</name>
</gene>
<dbReference type="GO" id="GO:0004252">
    <property type="term" value="F:serine-type endopeptidase activity"/>
    <property type="evidence" value="ECO:0007669"/>
    <property type="project" value="InterPro"/>
</dbReference>
<evidence type="ECO:0000256" key="3">
    <source>
        <dbReference type="ARBA" id="ARBA00009370"/>
    </source>
</evidence>
<evidence type="ECO:0000256" key="4">
    <source>
        <dbReference type="ARBA" id="ARBA00013208"/>
    </source>
</evidence>
<dbReference type="InterPro" id="IPR019533">
    <property type="entry name" value="Peptidase_S26"/>
</dbReference>
<comment type="catalytic activity">
    <reaction evidence="1 7">
        <text>Cleavage of hydrophobic, N-terminal signal or leader sequences from secreted and periplasmic proteins.</text>
        <dbReference type="EC" id="3.4.21.89"/>
    </reaction>
</comment>
<dbReference type="Pfam" id="PF10502">
    <property type="entry name" value="Peptidase_S26"/>
    <property type="match status" value="1"/>
</dbReference>
<dbReference type="InterPro" id="IPR019757">
    <property type="entry name" value="Pept_S26A_signal_pept_1_Lys-AS"/>
</dbReference>
<keyword evidence="7" id="KW-0645">Protease</keyword>
<dbReference type="InterPro" id="IPR036286">
    <property type="entry name" value="LexA/Signal_pep-like_sf"/>
</dbReference>
<dbReference type="NCBIfam" id="TIGR02227">
    <property type="entry name" value="sigpep_I_bact"/>
    <property type="match status" value="1"/>
</dbReference>
<dbReference type="AlphaFoldDB" id="W4QEB0"/>
<accession>W4QEB0</accession>
<reference evidence="9" key="1">
    <citation type="journal article" date="2014" name="Genome Announc.">
        <title>Draft Genome Sequences of Three Alkaliphilic Bacillus Strains, Bacillus wakoensis JCM 9140T, Bacillus akibai JCM 9157T, and Bacillus hemicellulosilyticus JCM 9152T.</title>
        <authorList>
            <person name="Yuki M."/>
            <person name="Oshima K."/>
            <person name="Suda W."/>
            <person name="Oshida Y."/>
            <person name="Kitamura K."/>
            <person name="Iida T."/>
            <person name="Hattori M."/>
            <person name="Ohkuma M."/>
        </authorList>
    </citation>
    <scope>NUCLEOTIDE SEQUENCE [LARGE SCALE GENOMIC DNA]</scope>
    <source>
        <strain evidence="9">JCM 9152</strain>
    </source>
</reference>
<evidence type="ECO:0000256" key="2">
    <source>
        <dbReference type="ARBA" id="ARBA00004401"/>
    </source>
</evidence>
<organism evidence="9 10">
    <name type="scientific">Halalkalibacter hemicellulosilyticusJCM 9152</name>
    <dbReference type="NCBI Taxonomy" id="1236971"/>
    <lineage>
        <taxon>Bacteria</taxon>
        <taxon>Bacillati</taxon>
        <taxon>Bacillota</taxon>
        <taxon>Bacilli</taxon>
        <taxon>Bacillales</taxon>
        <taxon>Bacillaceae</taxon>
        <taxon>Halalkalibacter</taxon>
    </lineage>
</organism>
<dbReference type="PRINTS" id="PR00727">
    <property type="entry name" value="LEADERPTASE"/>
</dbReference>
<dbReference type="InterPro" id="IPR019758">
    <property type="entry name" value="Pept_S26A_signal_pept_1_CS"/>
</dbReference>
<dbReference type="PANTHER" id="PTHR43390:SF1">
    <property type="entry name" value="CHLOROPLAST PROCESSING PEPTIDASE"/>
    <property type="match status" value="1"/>
</dbReference>
<dbReference type="GO" id="GO:0006465">
    <property type="term" value="P:signal peptide processing"/>
    <property type="evidence" value="ECO:0007669"/>
    <property type="project" value="InterPro"/>
</dbReference>
<evidence type="ECO:0000256" key="1">
    <source>
        <dbReference type="ARBA" id="ARBA00000677"/>
    </source>
</evidence>
<comment type="caution">
    <text evidence="9">The sequence shown here is derived from an EMBL/GenBank/DDBJ whole genome shotgun (WGS) entry which is preliminary data.</text>
</comment>
<comment type="subcellular location">
    <subcellularLocation>
        <location evidence="2">Cell membrane</location>
        <topology evidence="2">Single-pass type II membrane protein</topology>
    </subcellularLocation>
    <subcellularLocation>
        <location evidence="7">Membrane</location>
        <topology evidence="7">Single-pass type II membrane protein</topology>
    </subcellularLocation>
</comment>
<evidence type="ECO:0000313" key="9">
    <source>
        <dbReference type="EMBL" id="GAE29998.1"/>
    </source>
</evidence>
<dbReference type="EC" id="3.4.21.89" evidence="4 7"/>
<evidence type="ECO:0000256" key="6">
    <source>
        <dbReference type="PIRSR" id="PIRSR600223-1"/>
    </source>
</evidence>
<dbReference type="STRING" id="1236971.JCM9152_1389"/>
<dbReference type="PROSITE" id="PS00760">
    <property type="entry name" value="SPASE_I_2"/>
    <property type="match status" value="1"/>
</dbReference>
<name>W4QEB0_9BACI</name>
<dbReference type="CDD" id="cd06530">
    <property type="entry name" value="S26_SPase_I"/>
    <property type="match status" value="1"/>
</dbReference>
<dbReference type="InterPro" id="IPR000223">
    <property type="entry name" value="Pept_S26A_signal_pept_1"/>
</dbReference>
<dbReference type="SUPFAM" id="SSF51306">
    <property type="entry name" value="LexA/Signal peptidase"/>
    <property type="match status" value="1"/>
</dbReference>
<feature type="domain" description="Peptidase S26" evidence="8">
    <location>
        <begin position="14"/>
        <end position="174"/>
    </location>
</feature>
<dbReference type="PROSITE" id="PS00761">
    <property type="entry name" value="SPASE_I_3"/>
    <property type="match status" value="1"/>
</dbReference>
<evidence type="ECO:0000256" key="5">
    <source>
        <dbReference type="ARBA" id="ARBA00022801"/>
    </source>
</evidence>
<sequence length="183" mass="21197">MGRDTMIETTKNEWMEWVKAIVVALLLAFLIRTFLFTSYEVQGESMEPSVFDGERFIVNKVGYGFSDPQRFDLVVFHASETEDYIKRVIGLPGDQISYTNDTLYINGEEIEEPFLEAMKKDGRDRYTRDFAMEEIVPEDHVFVLGDNRPNSLDSRRLGFIPMDHIVGKVDLRFWPITDVGIVK</sequence>
<dbReference type="Proteomes" id="UP000018895">
    <property type="component" value="Unassembled WGS sequence"/>
</dbReference>
<evidence type="ECO:0000256" key="7">
    <source>
        <dbReference type="RuleBase" id="RU362042"/>
    </source>
</evidence>
<keyword evidence="5 7" id="KW-0378">Hydrolase</keyword>
<protein>
    <recommendedName>
        <fullName evidence="4 7">Signal peptidase I</fullName>
        <ecNumber evidence="4 7">3.4.21.89</ecNumber>
    </recommendedName>
</protein>
<feature type="active site" evidence="6">
    <location>
        <position position="86"/>
    </location>
</feature>
<proteinExistence type="inferred from homology"/>
<evidence type="ECO:0000259" key="8">
    <source>
        <dbReference type="Pfam" id="PF10502"/>
    </source>
</evidence>
<dbReference type="EMBL" id="BAUU01000008">
    <property type="protein sequence ID" value="GAE29998.1"/>
    <property type="molecule type" value="Genomic_DNA"/>
</dbReference>
<evidence type="ECO:0000313" key="10">
    <source>
        <dbReference type="Proteomes" id="UP000018895"/>
    </source>
</evidence>
<comment type="similarity">
    <text evidence="3 7">Belongs to the peptidase S26 family.</text>
</comment>
<feature type="active site" evidence="6">
    <location>
        <position position="45"/>
    </location>
</feature>
<dbReference type="GO" id="GO:0009003">
    <property type="term" value="F:signal peptidase activity"/>
    <property type="evidence" value="ECO:0007669"/>
    <property type="project" value="UniProtKB-EC"/>
</dbReference>
<dbReference type="GO" id="GO:0005886">
    <property type="term" value="C:plasma membrane"/>
    <property type="evidence" value="ECO:0007669"/>
    <property type="project" value="UniProtKB-SubCell"/>
</dbReference>
<dbReference type="Gene3D" id="2.10.109.10">
    <property type="entry name" value="Umud Fragment, subunit A"/>
    <property type="match status" value="1"/>
</dbReference>
<keyword evidence="10" id="KW-1185">Reference proteome</keyword>
<dbReference type="PANTHER" id="PTHR43390">
    <property type="entry name" value="SIGNAL PEPTIDASE I"/>
    <property type="match status" value="1"/>
</dbReference>